<sequence>MAIFAIAVGMLAAAGSACADAHGPGVIGYNGHAGLGASVYEHNQTDLEFLTCLPLGSRVKDGTSNTLAFGE</sequence>
<gene>
    <name evidence="2" type="ORF">OM076_00540</name>
</gene>
<keyword evidence="3" id="KW-1185">Reference proteome</keyword>
<evidence type="ECO:0000256" key="1">
    <source>
        <dbReference type="SAM" id="SignalP"/>
    </source>
</evidence>
<comment type="caution">
    <text evidence="2">The sequence shown here is derived from an EMBL/GenBank/DDBJ whole genome shotgun (WGS) entry which is preliminary data.</text>
</comment>
<accession>A0A9X3MLR7</accession>
<dbReference type="Proteomes" id="UP001149140">
    <property type="component" value="Unassembled WGS sequence"/>
</dbReference>
<keyword evidence="1" id="KW-0732">Signal</keyword>
<proteinExistence type="predicted"/>
<name>A0A9X3MLR7_9ACTN</name>
<dbReference type="EMBL" id="JAPDOD010000001">
    <property type="protein sequence ID" value="MDA0158734.1"/>
    <property type="molecule type" value="Genomic_DNA"/>
</dbReference>
<evidence type="ECO:0000313" key="3">
    <source>
        <dbReference type="Proteomes" id="UP001149140"/>
    </source>
</evidence>
<dbReference type="RefSeq" id="WP_270037329.1">
    <property type="nucleotide sequence ID" value="NZ_JAPDOD010000001.1"/>
</dbReference>
<reference evidence="2" key="1">
    <citation type="submission" date="2022-10" db="EMBL/GenBank/DDBJ databases">
        <title>The WGS of Solirubrobacter ginsenosidimutans DSM 21036.</title>
        <authorList>
            <person name="Jiang Z."/>
        </authorList>
    </citation>
    <scope>NUCLEOTIDE SEQUENCE</scope>
    <source>
        <strain evidence="2">DSM 21036</strain>
    </source>
</reference>
<evidence type="ECO:0000313" key="2">
    <source>
        <dbReference type="EMBL" id="MDA0158734.1"/>
    </source>
</evidence>
<dbReference type="AlphaFoldDB" id="A0A9X3MLR7"/>
<feature type="signal peptide" evidence="1">
    <location>
        <begin position="1"/>
        <end position="19"/>
    </location>
</feature>
<protein>
    <submittedName>
        <fullName evidence="2">Uncharacterized protein</fullName>
    </submittedName>
</protein>
<feature type="chain" id="PRO_5040725823" evidence="1">
    <location>
        <begin position="20"/>
        <end position="71"/>
    </location>
</feature>
<organism evidence="2 3">
    <name type="scientific">Solirubrobacter ginsenosidimutans</name>
    <dbReference type="NCBI Taxonomy" id="490573"/>
    <lineage>
        <taxon>Bacteria</taxon>
        <taxon>Bacillati</taxon>
        <taxon>Actinomycetota</taxon>
        <taxon>Thermoleophilia</taxon>
        <taxon>Solirubrobacterales</taxon>
        <taxon>Solirubrobacteraceae</taxon>
        <taxon>Solirubrobacter</taxon>
    </lineage>
</organism>